<dbReference type="SUPFAM" id="SSF46785">
    <property type="entry name" value="Winged helix' DNA-binding domain"/>
    <property type="match status" value="1"/>
</dbReference>
<accession>A0A917IEZ2</accession>
<dbReference type="InterPro" id="IPR036388">
    <property type="entry name" value="WH-like_DNA-bd_sf"/>
</dbReference>
<gene>
    <name evidence="2" type="ORF">GCM10010921_06950</name>
</gene>
<dbReference type="PANTHER" id="PTHR18964:SF173">
    <property type="entry name" value="GLUCOKINASE"/>
    <property type="match status" value="1"/>
</dbReference>
<comment type="caution">
    <text evidence="2">The sequence shown here is derived from an EMBL/GenBank/DDBJ whole genome shotgun (WGS) entry which is preliminary data.</text>
</comment>
<dbReference type="InterPro" id="IPR043129">
    <property type="entry name" value="ATPase_NBD"/>
</dbReference>
<dbReference type="SUPFAM" id="SSF53067">
    <property type="entry name" value="Actin-like ATPase domain"/>
    <property type="match status" value="1"/>
</dbReference>
<evidence type="ECO:0000313" key="2">
    <source>
        <dbReference type="EMBL" id="GGH37232.1"/>
    </source>
</evidence>
<dbReference type="InterPro" id="IPR000600">
    <property type="entry name" value="ROK"/>
</dbReference>
<protein>
    <submittedName>
        <fullName evidence="2">Transcriptional regulator</fullName>
    </submittedName>
</protein>
<sequence>MMSTGSGVVLDLIREGVNTRGELLERLGWSRVTLSRRLEELLAHGVIVPDGSRSSGGGRPREAFAVNRDAGLLLAMDVGSSHTRVGITDLVSGVLSEDEADIGLFDGPREIFSWAEQVFDFMLRALGRGRQDVRGIGVGVPGPVDSRAGRLGSPQLDPRWDDVLVRDQLWSLPGDAVVVVDRDVNILAVGEARLGWPEHRDLVVVKAGIGVGCAFVLGGRLSRGARGGAGQLSAPLRERLSEPLRRLETVASGGTVRDRLNRGGHRIRTSADIVAAAERGDEEAVALLEEVGEVIGYALADVVGLLNPSAVVIGGNLSEAGEVFIGAIRRSVFGAAHVFSRQGLVVERSRLGERAGVRGASLLAQDALFEADRISALTRQQP</sequence>
<dbReference type="Gene3D" id="3.30.420.40">
    <property type="match status" value="2"/>
</dbReference>
<reference evidence="2" key="2">
    <citation type="submission" date="2020-09" db="EMBL/GenBank/DDBJ databases">
        <authorList>
            <person name="Sun Q."/>
            <person name="Zhou Y."/>
        </authorList>
    </citation>
    <scope>NUCLEOTIDE SEQUENCE</scope>
    <source>
        <strain evidence="2">CGMCC 1.15794</strain>
    </source>
</reference>
<comment type="similarity">
    <text evidence="1">Belongs to the ROK (NagC/XylR) family.</text>
</comment>
<dbReference type="Proteomes" id="UP000657592">
    <property type="component" value="Unassembled WGS sequence"/>
</dbReference>
<dbReference type="AlphaFoldDB" id="A0A917IEZ2"/>
<dbReference type="Gene3D" id="1.10.10.10">
    <property type="entry name" value="Winged helix-like DNA-binding domain superfamily/Winged helix DNA-binding domain"/>
    <property type="match status" value="1"/>
</dbReference>
<reference evidence="2" key="1">
    <citation type="journal article" date="2014" name="Int. J. Syst. Evol. Microbiol.">
        <title>Complete genome sequence of Corynebacterium casei LMG S-19264T (=DSM 44701T), isolated from a smear-ripened cheese.</title>
        <authorList>
            <consortium name="US DOE Joint Genome Institute (JGI-PGF)"/>
            <person name="Walter F."/>
            <person name="Albersmeier A."/>
            <person name="Kalinowski J."/>
            <person name="Ruckert C."/>
        </authorList>
    </citation>
    <scope>NUCLEOTIDE SEQUENCE</scope>
    <source>
        <strain evidence="2">CGMCC 1.15794</strain>
    </source>
</reference>
<evidence type="ECO:0000256" key="1">
    <source>
        <dbReference type="ARBA" id="ARBA00006479"/>
    </source>
</evidence>
<dbReference type="InterPro" id="IPR036390">
    <property type="entry name" value="WH_DNA-bd_sf"/>
</dbReference>
<organism evidence="2 3">
    <name type="scientific">Microbacterium album</name>
    <dbReference type="NCBI Taxonomy" id="2053191"/>
    <lineage>
        <taxon>Bacteria</taxon>
        <taxon>Bacillati</taxon>
        <taxon>Actinomycetota</taxon>
        <taxon>Actinomycetes</taxon>
        <taxon>Micrococcales</taxon>
        <taxon>Microbacteriaceae</taxon>
        <taxon>Microbacterium</taxon>
    </lineage>
</organism>
<proteinExistence type="inferred from homology"/>
<dbReference type="EMBL" id="BMJY01000002">
    <property type="protein sequence ID" value="GGH37232.1"/>
    <property type="molecule type" value="Genomic_DNA"/>
</dbReference>
<dbReference type="PANTHER" id="PTHR18964">
    <property type="entry name" value="ROK (REPRESSOR, ORF, KINASE) FAMILY"/>
    <property type="match status" value="1"/>
</dbReference>
<evidence type="ECO:0000313" key="3">
    <source>
        <dbReference type="Proteomes" id="UP000657592"/>
    </source>
</evidence>
<name>A0A917IEZ2_9MICO</name>
<keyword evidence="3" id="KW-1185">Reference proteome</keyword>
<dbReference type="Pfam" id="PF00480">
    <property type="entry name" value="ROK"/>
    <property type="match status" value="1"/>
</dbReference>